<evidence type="ECO:0000313" key="2">
    <source>
        <dbReference type="Proteomes" id="UP000223749"/>
    </source>
</evidence>
<organism evidence="1 2">
    <name type="scientific">Pedobacter ginsengisoli</name>
    <dbReference type="NCBI Taxonomy" id="363852"/>
    <lineage>
        <taxon>Bacteria</taxon>
        <taxon>Pseudomonadati</taxon>
        <taxon>Bacteroidota</taxon>
        <taxon>Sphingobacteriia</taxon>
        <taxon>Sphingobacteriales</taxon>
        <taxon>Sphingobacteriaceae</taxon>
        <taxon>Pedobacter</taxon>
    </lineage>
</organism>
<sequence>MKNVFILGSIICLLSACSKYQIHTLSSLKTPKDEQTGDFIVKNDTLEIVYKFKGENGPLEVEIKNKLDEPLYVNWKKSALILGDRAISYSGNKIALDGKYSGSSDGLFSRDYQIQSGRITGTATVPEDIAFIPPHAKIDKKLLNVTAGFISLAKDSLKKLRVYQLEGEASYNVKIARFSRENSPLIFKSYITLYLEKDKNLQVLPYDQEFYVSQSIQTGRKPKTTEFYKANRSDIFYNFKPTGYAKTMAVAGGIVLLGAMSATTTETTDTNNK</sequence>
<name>A0A2D1U9V6_9SPHI</name>
<proteinExistence type="predicted"/>
<dbReference type="OrthoDB" id="948349at2"/>
<protein>
    <recommendedName>
        <fullName evidence="3">Lipoprotein</fullName>
    </recommendedName>
</protein>
<dbReference type="EMBL" id="CP024091">
    <property type="protein sequence ID" value="ATP58398.1"/>
    <property type="molecule type" value="Genomic_DNA"/>
</dbReference>
<dbReference type="KEGG" id="pgs:CPT03_18990"/>
<accession>A0A2D1U9V6</accession>
<dbReference type="AlphaFoldDB" id="A0A2D1U9V6"/>
<keyword evidence="2" id="KW-1185">Reference proteome</keyword>
<dbReference type="RefSeq" id="WP_099440300.1">
    <property type="nucleotide sequence ID" value="NZ_CP024091.1"/>
</dbReference>
<dbReference type="Proteomes" id="UP000223749">
    <property type="component" value="Chromosome"/>
</dbReference>
<evidence type="ECO:0000313" key="1">
    <source>
        <dbReference type="EMBL" id="ATP58398.1"/>
    </source>
</evidence>
<evidence type="ECO:0008006" key="3">
    <source>
        <dbReference type="Google" id="ProtNLM"/>
    </source>
</evidence>
<dbReference type="PROSITE" id="PS51257">
    <property type="entry name" value="PROKAR_LIPOPROTEIN"/>
    <property type="match status" value="1"/>
</dbReference>
<gene>
    <name evidence="1" type="ORF">CPT03_18990</name>
</gene>
<reference evidence="1 2" key="1">
    <citation type="submission" date="2017-10" db="EMBL/GenBank/DDBJ databases">
        <title>Whole genome of Pedobacter ginsengisoli T01R-27 isolated from tomato rhizosphere.</title>
        <authorList>
            <person name="Weon H.-Y."/>
            <person name="Lee S.A."/>
            <person name="Sang M.K."/>
            <person name="Song J."/>
        </authorList>
    </citation>
    <scope>NUCLEOTIDE SEQUENCE [LARGE SCALE GENOMIC DNA]</scope>
    <source>
        <strain evidence="1 2">T01R-27</strain>
    </source>
</reference>